<proteinExistence type="inferred from homology"/>
<accession>A0A8W8HWY5</accession>
<comment type="similarity">
    <text evidence="2 8">Belongs to the gluconokinase GntK/GntV family.</text>
</comment>
<evidence type="ECO:0000256" key="8">
    <source>
        <dbReference type="RuleBase" id="RU363066"/>
    </source>
</evidence>
<dbReference type="AlphaFoldDB" id="A0A8W8HWY5"/>
<dbReference type="Gene3D" id="3.40.50.300">
    <property type="entry name" value="P-loop containing nucleotide triphosphate hydrolases"/>
    <property type="match status" value="1"/>
</dbReference>
<organism evidence="9 10">
    <name type="scientific">Magallana gigas</name>
    <name type="common">Pacific oyster</name>
    <name type="synonym">Crassostrea gigas</name>
    <dbReference type="NCBI Taxonomy" id="29159"/>
    <lineage>
        <taxon>Eukaryota</taxon>
        <taxon>Metazoa</taxon>
        <taxon>Spiralia</taxon>
        <taxon>Lophotrochozoa</taxon>
        <taxon>Mollusca</taxon>
        <taxon>Bivalvia</taxon>
        <taxon>Autobranchia</taxon>
        <taxon>Pteriomorphia</taxon>
        <taxon>Ostreida</taxon>
        <taxon>Ostreoidea</taxon>
        <taxon>Ostreidae</taxon>
        <taxon>Magallana</taxon>
    </lineage>
</organism>
<dbReference type="InterPro" id="IPR031322">
    <property type="entry name" value="Shikimate/glucono_kinase"/>
</dbReference>
<dbReference type="InterPro" id="IPR006001">
    <property type="entry name" value="Therm_gnt_kin"/>
</dbReference>
<comment type="pathway">
    <text evidence="1 8">Carbohydrate acid metabolism; D-gluconate degradation.</text>
</comment>
<dbReference type="GO" id="GO:0005524">
    <property type="term" value="F:ATP binding"/>
    <property type="evidence" value="ECO:0007669"/>
    <property type="project" value="UniProtKB-KW"/>
</dbReference>
<keyword evidence="5 8" id="KW-0418">Kinase</keyword>
<keyword evidence="6 8" id="KW-0067">ATP-binding</keyword>
<sequence>MIYVVIGVCGSGKTTVGKKLAEKLKIPFRDADEFHSKETKKKMSEGIPLTDQDRFPWLLAIHNYMKGLSNEGKSGVVTCSALKKLYRDILVNGQAPVPQKEPPQVVPMIKDLVFVLLHGDREILEERMNQRVGHFMPSSLLTSQLATLEVPTEEEKCVQVDVKNSPDSLVDQIIDKIKTLY</sequence>
<evidence type="ECO:0000256" key="6">
    <source>
        <dbReference type="ARBA" id="ARBA00022840"/>
    </source>
</evidence>
<dbReference type="Proteomes" id="UP000005408">
    <property type="component" value="Unassembled WGS sequence"/>
</dbReference>
<evidence type="ECO:0000256" key="1">
    <source>
        <dbReference type="ARBA" id="ARBA00004875"/>
    </source>
</evidence>
<comment type="catalytic activity">
    <reaction evidence="7 8">
        <text>D-gluconate + ATP = 6-phospho-D-gluconate + ADP + H(+)</text>
        <dbReference type="Rhea" id="RHEA:19433"/>
        <dbReference type="ChEBI" id="CHEBI:15378"/>
        <dbReference type="ChEBI" id="CHEBI:18391"/>
        <dbReference type="ChEBI" id="CHEBI:30616"/>
        <dbReference type="ChEBI" id="CHEBI:58759"/>
        <dbReference type="ChEBI" id="CHEBI:456216"/>
        <dbReference type="EC" id="2.7.1.12"/>
    </reaction>
</comment>
<dbReference type="FunFam" id="3.40.50.300:FF:000522">
    <property type="entry name" value="Gluconokinase"/>
    <property type="match status" value="1"/>
</dbReference>
<dbReference type="OMA" id="YEGDDYH"/>
<evidence type="ECO:0000256" key="2">
    <source>
        <dbReference type="ARBA" id="ARBA00008420"/>
    </source>
</evidence>
<keyword evidence="4 8" id="KW-0547">Nucleotide-binding</keyword>
<dbReference type="NCBIfam" id="TIGR01313">
    <property type="entry name" value="therm_gnt_kin"/>
    <property type="match status" value="1"/>
</dbReference>
<protein>
    <recommendedName>
        <fullName evidence="8">Gluconokinase</fullName>
        <ecNumber evidence="8">2.7.1.12</ecNumber>
    </recommendedName>
</protein>
<dbReference type="Pfam" id="PF01202">
    <property type="entry name" value="SKI"/>
    <property type="match status" value="1"/>
</dbReference>
<evidence type="ECO:0000256" key="7">
    <source>
        <dbReference type="ARBA" id="ARBA00048090"/>
    </source>
</evidence>
<keyword evidence="10" id="KW-1185">Reference proteome</keyword>
<evidence type="ECO:0000313" key="9">
    <source>
        <dbReference type="EnsemblMetazoa" id="G11441.3:cds"/>
    </source>
</evidence>
<dbReference type="EnsemblMetazoa" id="G11441.3">
    <property type="protein sequence ID" value="G11441.3:cds"/>
    <property type="gene ID" value="G11441"/>
</dbReference>
<name>A0A8W8HWY5_MAGGI</name>
<keyword evidence="3 8" id="KW-0808">Transferase</keyword>
<dbReference type="PANTHER" id="PTHR43442:SF3">
    <property type="entry name" value="GLUCONOKINASE-RELATED"/>
    <property type="match status" value="1"/>
</dbReference>
<evidence type="ECO:0000256" key="5">
    <source>
        <dbReference type="ARBA" id="ARBA00022777"/>
    </source>
</evidence>
<dbReference type="EC" id="2.7.1.12" evidence="8"/>
<dbReference type="GO" id="GO:0005975">
    <property type="term" value="P:carbohydrate metabolic process"/>
    <property type="evidence" value="ECO:0007669"/>
    <property type="project" value="InterPro"/>
</dbReference>
<evidence type="ECO:0000256" key="4">
    <source>
        <dbReference type="ARBA" id="ARBA00022741"/>
    </source>
</evidence>
<reference evidence="9" key="1">
    <citation type="submission" date="2022-08" db="UniProtKB">
        <authorList>
            <consortium name="EnsemblMetazoa"/>
        </authorList>
    </citation>
    <scope>IDENTIFICATION</scope>
    <source>
        <strain evidence="9">05x7-T-G4-1.051#20</strain>
    </source>
</reference>
<dbReference type="GO" id="GO:0005737">
    <property type="term" value="C:cytoplasm"/>
    <property type="evidence" value="ECO:0007669"/>
    <property type="project" value="TreeGrafter"/>
</dbReference>
<dbReference type="SUPFAM" id="SSF52540">
    <property type="entry name" value="P-loop containing nucleoside triphosphate hydrolases"/>
    <property type="match status" value="1"/>
</dbReference>
<evidence type="ECO:0000256" key="3">
    <source>
        <dbReference type="ARBA" id="ARBA00022679"/>
    </source>
</evidence>
<dbReference type="InterPro" id="IPR027417">
    <property type="entry name" value="P-loop_NTPase"/>
</dbReference>
<dbReference type="GO" id="GO:0046316">
    <property type="term" value="F:gluconokinase activity"/>
    <property type="evidence" value="ECO:0007669"/>
    <property type="project" value="UniProtKB-EC"/>
</dbReference>
<dbReference type="PANTHER" id="PTHR43442">
    <property type="entry name" value="GLUCONOKINASE-RELATED"/>
    <property type="match status" value="1"/>
</dbReference>
<dbReference type="OrthoDB" id="275177at2759"/>
<dbReference type="CDD" id="cd02021">
    <property type="entry name" value="GntK"/>
    <property type="match status" value="1"/>
</dbReference>
<evidence type="ECO:0000313" key="10">
    <source>
        <dbReference type="Proteomes" id="UP000005408"/>
    </source>
</evidence>